<accession>A0AAD2HWA4</accession>
<keyword evidence="2" id="KW-1185">Reference proteome</keyword>
<gene>
    <name evidence="1" type="ORF">MYCIT1_LOCUS33986</name>
</gene>
<dbReference type="EMBL" id="CAVNYO010000452">
    <property type="protein sequence ID" value="CAK5282319.1"/>
    <property type="molecule type" value="Genomic_DNA"/>
</dbReference>
<comment type="caution">
    <text evidence="1">The sequence shown here is derived from an EMBL/GenBank/DDBJ whole genome shotgun (WGS) entry which is preliminary data.</text>
</comment>
<evidence type="ECO:0000313" key="2">
    <source>
        <dbReference type="Proteomes" id="UP001295794"/>
    </source>
</evidence>
<dbReference type="AlphaFoldDB" id="A0AAD2HWA4"/>
<organism evidence="1 2">
    <name type="scientific">Mycena citricolor</name>
    <dbReference type="NCBI Taxonomy" id="2018698"/>
    <lineage>
        <taxon>Eukaryota</taxon>
        <taxon>Fungi</taxon>
        <taxon>Dikarya</taxon>
        <taxon>Basidiomycota</taxon>
        <taxon>Agaricomycotina</taxon>
        <taxon>Agaricomycetes</taxon>
        <taxon>Agaricomycetidae</taxon>
        <taxon>Agaricales</taxon>
        <taxon>Marasmiineae</taxon>
        <taxon>Mycenaceae</taxon>
        <taxon>Mycena</taxon>
    </lineage>
</organism>
<name>A0AAD2HWA4_9AGAR</name>
<reference evidence="1" key="1">
    <citation type="submission" date="2023-11" db="EMBL/GenBank/DDBJ databases">
        <authorList>
            <person name="De Vega J J."/>
            <person name="De Vega J J."/>
        </authorList>
    </citation>
    <scope>NUCLEOTIDE SEQUENCE</scope>
</reference>
<protein>
    <submittedName>
        <fullName evidence="1">Uncharacterized protein</fullName>
    </submittedName>
</protein>
<dbReference type="Proteomes" id="UP001295794">
    <property type="component" value="Unassembled WGS sequence"/>
</dbReference>
<evidence type="ECO:0000313" key="1">
    <source>
        <dbReference type="EMBL" id="CAK5282319.1"/>
    </source>
</evidence>
<sequence length="151" mass="16392">MQHAFDLDLTLLNDDNQGSHPLCSQDGEIICEEQGKGALFSIAGVLGGERTAHLPSPRDMARVQRPLARPITMSRAPHCHLMISFRALTGSGCPNNTRYILILTTASTTIRRRIRPSESCSRSVATAFSNVHAHASCLTHDPVFAQSASNL</sequence>
<proteinExistence type="predicted"/>